<dbReference type="RefSeq" id="WP_083980773.1">
    <property type="nucleotide sequence ID" value="NZ_VSFG01000002.1"/>
</dbReference>
<organism evidence="3 4">
    <name type="scientific">Actinomadura chibensis</name>
    <dbReference type="NCBI Taxonomy" id="392828"/>
    <lineage>
        <taxon>Bacteria</taxon>
        <taxon>Bacillati</taxon>
        <taxon>Actinomycetota</taxon>
        <taxon>Actinomycetes</taxon>
        <taxon>Streptosporangiales</taxon>
        <taxon>Thermomonosporaceae</taxon>
        <taxon>Actinomadura</taxon>
    </lineage>
</organism>
<dbReference type="Proteomes" id="UP000323380">
    <property type="component" value="Unassembled WGS sequence"/>
</dbReference>
<dbReference type="PANTHER" id="PTHR22981">
    <property type="entry name" value="3-HYDROXYISOBUTYRATE DEHYDROGENASE-RELATED"/>
    <property type="match status" value="1"/>
</dbReference>
<protein>
    <submittedName>
        <fullName evidence="3">NAD(P)-dependent oxidoreductase</fullName>
    </submittedName>
</protein>
<gene>
    <name evidence="3" type="ORF">FXF69_13970</name>
</gene>
<dbReference type="SUPFAM" id="SSF51735">
    <property type="entry name" value="NAD(P)-binding Rossmann-fold domains"/>
    <property type="match status" value="1"/>
</dbReference>
<dbReference type="EMBL" id="VSFG01000002">
    <property type="protein sequence ID" value="TYB46962.1"/>
    <property type="molecule type" value="Genomic_DNA"/>
</dbReference>
<dbReference type="Gene3D" id="3.40.50.720">
    <property type="entry name" value="NAD(P)-binding Rossmann-like Domain"/>
    <property type="match status" value="1"/>
</dbReference>
<evidence type="ECO:0000313" key="3">
    <source>
        <dbReference type="EMBL" id="TYB46962.1"/>
    </source>
</evidence>
<reference evidence="3 4" key="1">
    <citation type="submission" date="2019-08" db="EMBL/GenBank/DDBJ databases">
        <title>Actinomadura sp. nov. CYP1-5 isolated from mountain soil.</title>
        <authorList>
            <person name="Songsumanus A."/>
            <person name="Kuncharoen N."/>
            <person name="Kudo T."/>
            <person name="Yuki M."/>
            <person name="Igarashi Y."/>
            <person name="Tanasupawat S."/>
        </authorList>
    </citation>
    <scope>NUCLEOTIDE SEQUENCE [LARGE SCALE GENOMIC DNA]</scope>
    <source>
        <strain evidence="3 4">JCM 14158</strain>
    </source>
</reference>
<sequence length="184" mass="19187">MEAHQNSRKSPVTCQPPNRRGRPDSTARCGEPPARDLASDATTAATARHSAHTAGIVIVSLADDYAAEAVHPGPDGLAAGLAQDTVVLETSTLRPATPRRLVAARGGAPLTAPVSGNVPAAEHSQLTFMIGGHIEGFPNRRRLHSAMRYRGCSPSLQTNAGTYNLHHGSPARSTGPCPPEPKEG</sequence>
<dbReference type="AlphaFoldDB" id="A0A5D0NRP3"/>
<dbReference type="STRING" id="1220554.GCA_001552135_03414"/>
<dbReference type="GO" id="GO:0050661">
    <property type="term" value="F:NADP binding"/>
    <property type="evidence" value="ECO:0007669"/>
    <property type="project" value="InterPro"/>
</dbReference>
<comment type="caution">
    <text evidence="3">The sequence shown here is derived from an EMBL/GenBank/DDBJ whole genome shotgun (WGS) entry which is preliminary data.</text>
</comment>
<evidence type="ECO:0000313" key="4">
    <source>
        <dbReference type="Proteomes" id="UP000323380"/>
    </source>
</evidence>
<feature type="region of interest" description="Disordered" evidence="1">
    <location>
        <begin position="1"/>
        <end position="36"/>
    </location>
</feature>
<feature type="region of interest" description="Disordered" evidence="1">
    <location>
        <begin position="158"/>
        <end position="184"/>
    </location>
</feature>
<proteinExistence type="predicted"/>
<dbReference type="Pfam" id="PF03446">
    <property type="entry name" value="NAD_binding_2"/>
    <property type="match status" value="1"/>
</dbReference>
<dbReference type="InterPro" id="IPR036291">
    <property type="entry name" value="NAD(P)-bd_dom_sf"/>
</dbReference>
<dbReference type="GO" id="GO:0016616">
    <property type="term" value="F:oxidoreductase activity, acting on the CH-OH group of donors, NAD or NADP as acceptor"/>
    <property type="evidence" value="ECO:0007669"/>
    <property type="project" value="TreeGrafter"/>
</dbReference>
<feature type="domain" description="6-phosphogluconate dehydrogenase NADP-binding" evidence="2">
    <location>
        <begin position="38"/>
        <end position="141"/>
    </location>
</feature>
<keyword evidence="4" id="KW-1185">Reference proteome</keyword>
<dbReference type="PANTHER" id="PTHR22981:SF80">
    <property type="entry name" value="BLR4309 PROTEIN"/>
    <property type="match status" value="1"/>
</dbReference>
<evidence type="ECO:0000256" key="1">
    <source>
        <dbReference type="SAM" id="MobiDB-lite"/>
    </source>
</evidence>
<accession>A0A5D0NRP3</accession>
<dbReference type="InterPro" id="IPR006115">
    <property type="entry name" value="6PGDH_NADP-bd"/>
</dbReference>
<name>A0A5D0NRP3_9ACTN</name>
<evidence type="ECO:0000259" key="2">
    <source>
        <dbReference type="Pfam" id="PF03446"/>
    </source>
</evidence>